<dbReference type="InterPro" id="IPR036116">
    <property type="entry name" value="FN3_sf"/>
</dbReference>
<protein>
    <submittedName>
        <fullName evidence="3">Phage tail protein</fullName>
    </submittedName>
</protein>
<feature type="domain" description="Tip attachment protein J" evidence="2">
    <location>
        <begin position="493"/>
        <end position="610"/>
    </location>
</feature>
<dbReference type="Proteomes" id="UP001158049">
    <property type="component" value="Unassembled WGS sequence"/>
</dbReference>
<evidence type="ECO:0000259" key="2">
    <source>
        <dbReference type="Pfam" id="PF13550"/>
    </source>
</evidence>
<accession>A0ABY1QIP9</accession>
<dbReference type="RefSeq" id="WP_283444009.1">
    <property type="nucleotide sequence ID" value="NZ_FXUL01000017.1"/>
</dbReference>
<organism evidence="3 4">
    <name type="scientific">Noviherbaspirillum suwonense</name>
    <dbReference type="NCBI Taxonomy" id="1224511"/>
    <lineage>
        <taxon>Bacteria</taxon>
        <taxon>Pseudomonadati</taxon>
        <taxon>Pseudomonadota</taxon>
        <taxon>Betaproteobacteria</taxon>
        <taxon>Burkholderiales</taxon>
        <taxon>Oxalobacteraceae</taxon>
        <taxon>Noviherbaspirillum</taxon>
    </lineage>
</organism>
<sequence>MIPKLPKRQRRKFKKLLATCVTFAALATASGNLQAEPVTGSIATALMYFVGYDTAIAIAAAVVSFAVSSALSYAVGAITQPSTGGYSSNALSNRTHMVRSSVAPRNMVYGRCMVSGPLAFIGTSNRGDGTNGVGGTTIKGGENAFLHLVVMLANHEIDGVEEVYLGDDPIGFSTMVNNKPTGGKFGNLINQGDAITTTFTVPANSTGITLGGLGATSILGLAEVGATPAAAPSGGEGGVDAFGNPILPNGGTASIDTAFTFVNATTVTTPAVNRSRNMAITFLSKGTPASYVDCYAHLGSPSQTANTALIASCPAQWTAAHRLQGVAYLYIRLLYNTKVFPNGIPNVKAMVRGKKVRDPRSGSYPNDAPTWKANYALCAMDYLKSADGLGCTDADLDLEQIKVAANICDEVVNIRDQYDGRVIAEGLPYQQYRYEAHGTLLLDHDVEENLRSLSTAGGGPVPLLVSGRFQIPVGYYGTPVAQALTESDLRAAVKVRPRTSRRDLFNAVGGTYVDGRISWQPTDFPEVANSFYQSQDAGEKIRRDVTFPFTTDEIMAQRLAKIMLERSRQGITIDWPGKPSCFRLSVGDLVPVTLAKFGWNAKVFRVIAWSMESNGTIDLVLQEDATGVYDWNYGQATTTDLSKDTDLPDPSYITPVGALTLYSDSSELVRTGDGTIVSRLHVIWPASTDASVVNGGEFQVQYKKASETFWTPWDKVSGAFNETWISPVVDTETYYVRVRAVNSRDIETDWVYAKHKIIGNTGAPPNVSNFTVTVRADGTRSFSWSTSNQPVNVTTGGGYRLKYRPGGSNAAWADMTPLHNGLLSQSPLQIADPVAGFYDFGIVAVNASRVESSTPAMINDATIGKEPVSYEASVNLIPNSDWQMSNGTSSGEACLYGWTLTTSDNGSYAGAARPAGMGRNRTPWNIGRGGAWLWHSTTVANASGVAQPRSDAPTASIYTSDGPGGRFMAPVTAGVIYEASVFVNPHQCQVEMTIEWFKSTQDGNGQYQRSTVATSSRVDGVFAAGAGSTGDAGLGGYTAPNAGMYQLWGTITAPSDAAFARIVLIKHGTFPDSGGLNKESYAFWNKAMLCIARQGVTRQTATPWIEFTYDQLHGGSLAGGSVDSAQVAAEAATTVRVTDTLDTGRCTQNPANGQTAINSIPYTAAVDCTVTVFWQVKYLIENTGNGTSGGTVIVYSDPFIQLGGEPNGANDPYAGSKSYVEYDAPAGQSISGTRSGSRTYTMQKGGYAVFYLTGAGGASSAQRNIYLHPQWSSLRLEVVKR</sequence>
<evidence type="ECO:0000313" key="3">
    <source>
        <dbReference type="EMBL" id="SMP72000.1"/>
    </source>
</evidence>
<name>A0ABY1QIP9_9BURK</name>
<dbReference type="InterPro" id="IPR032876">
    <property type="entry name" value="J_dom"/>
</dbReference>
<comment type="caution">
    <text evidence="3">The sequence shown here is derived from an EMBL/GenBank/DDBJ whole genome shotgun (WGS) entry which is preliminary data.</text>
</comment>
<dbReference type="EMBL" id="FXUL01000017">
    <property type="protein sequence ID" value="SMP72000.1"/>
    <property type="molecule type" value="Genomic_DNA"/>
</dbReference>
<feature type="chain" id="PRO_5046799474" evidence="1">
    <location>
        <begin position="36"/>
        <end position="1281"/>
    </location>
</feature>
<evidence type="ECO:0000313" key="4">
    <source>
        <dbReference type="Proteomes" id="UP001158049"/>
    </source>
</evidence>
<keyword evidence="4" id="KW-1185">Reference proteome</keyword>
<evidence type="ECO:0000256" key="1">
    <source>
        <dbReference type="SAM" id="SignalP"/>
    </source>
</evidence>
<gene>
    <name evidence="3" type="ORF">SAMN06295970_117110</name>
</gene>
<proteinExistence type="predicted"/>
<dbReference type="Pfam" id="PF13550">
    <property type="entry name" value="Phage-tail_3"/>
    <property type="match status" value="1"/>
</dbReference>
<keyword evidence="1" id="KW-0732">Signal</keyword>
<reference evidence="3 4" key="1">
    <citation type="submission" date="2017-05" db="EMBL/GenBank/DDBJ databases">
        <authorList>
            <person name="Varghese N."/>
            <person name="Submissions S."/>
        </authorList>
    </citation>
    <scope>NUCLEOTIDE SEQUENCE [LARGE SCALE GENOMIC DNA]</scope>
    <source>
        <strain evidence="3 4">DSM 26001</strain>
    </source>
</reference>
<dbReference type="SUPFAM" id="SSF49265">
    <property type="entry name" value="Fibronectin type III"/>
    <property type="match status" value="1"/>
</dbReference>
<feature type="signal peptide" evidence="1">
    <location>
        <begin position="1"/>
        <end position="35"/>
    </location>
</feature>